<accession>A0A232LTY8</accession>
<dbReference type="Pfam" id="PF12768">
    <property type="entry name" value="Rax2"/>
    <property type="match status" value="1"/>
</dbReference>
<evidence type="ECO:0000259" key="4">
    <source>
        <dbReference type="Pfam" id="PF12768"/>
    </source>
</evidence>
<keyword evidence="8" id="KW-1185">Reference proteome</keyword>
<comment type="caution">
    <text evidence="7">The sequence shown here is derived from an EMBL/GenBank/DDBJ whole genome shotgun (WGS) entry which is preliminary data.</text>
</comment>
<dbReference type="AlphaFoldDB" id="A0A232LTY8"/>
<dbReference type="InterPro" id="IPR011043">
    <property type="entry name" value="Gal_Oxase/kelch_b-propeller"/>
</dbReference>
<feature type="transmembrane region" description="Helical" evidence="2">
    <location>
        <begin position="1165"/>
        <end position="1188"/>
    </location>
</feature>
<proteinExistence type="predicted"/>
<keyword evidence="2" id="KW-1133">Transmembrane helix</keyword>
<dbReference type="GO" id="GO:1902929">
    <property type="term" value="C:plasma membrane of growing cell tip"/>
    <property type="evidence" value="ECO:0007669"/>
    <property type="project" value="TreeGrafter"/>
</dbReference>
<dbReference type="InterPro" id="IPR048266">
    <property type="entry name" value="Rax2-like_second"/>
</dbReference>
<evidence type="ECO:0000313" key="8">
    <source>
        <dbReference type="Proteomes" id="UP000243515"/>
    </source>
</evidence>
<dbReference type="InterPro" id="IPR048265">
    <property type="entry name" value="Rax2-like_third"/>
</dbReference>
<evidence type="ECO:0000256" key="3">
    <source>
        <dbReference type="SAM" id="SignalP"/>
    </source>
</evidence>
<evidence type="ECO:0000259" key="5">
    <source>
        <dbReference type="Pfam" id="PF20842"/>
    </source>
</evidence>
<dbReference type="OrthoDB" id="2503993at2759"/>
<feature type="compositionally biased region" description="Polar residues" evidence="1">
    <location>
        <begin position="806"/>
        <end position="825"/>
    </location>
</feature>
<dbReference type="Pfam" id="PF20842">
    <property type="entry name" value="Rax2_2"/>
    <property type="match status" value="1"/>
</dbReference>
<sequence>MRIPSLFRPAAAGFLSFQLWLLLIILCHSWNANAISVLPIPLPDIDLSLLGRVALTGNFDAVSLFSYAQQTEVISLTNGSQSLLTPLLNSVLATLWTADASILDMCPFTPENGTFVFIGGNFTSLGGVEAQGIARYDPVANTVTSLPVLSGTVSALPGTVSALLCDQSTNSVYIGGDFQVGNSSNAIAWMGNSGWSSLPFGGFNGPVSSIMKADNGHIIFGGVFDGLGNVTTPKQKNSQAINLQSAKITSDAQSATPGFADPTNIVCKSNPTDGAGNTWLLADHSPGFWRADMRFGFRPSMLRLYNTYFDGRGTKTFRFRALPGSGIMNLSYTDPETGNNVYCDTSCPLSNNKSETYRDFRFVNVIGMNGFLLEISEWYGDGAGLDGIEIFEDDIYAFAINDFNEPTCGNISFPSTATATGSWTTTTATAGQSNADYLTSQVTGSNSASVTFQADIKQSGNYSVMLYTPGCIQDGTCAYRGIVNVTGTFASSTDQAPPLQTQIFQTNYFDKYDTIYTGHVQPSSSNFRSSVTLTASDGQVGKDIVALRVEFRLMSSTGGLNGLYEYDPTTQTVNANFASSVIDSVGTRLKPGALISSLATDDGVIYAGGNFSDSTFQNIMSFSTGNATSLPSGGLNAPVDSMLVLDDFLYVGGAFTDTATGGTENLKYISAYAFSAKSWTPLGGGLNGPVTSVVSLPMNVSANSPETTVAVSGDFDEILAFGNNSAVSVSGLAVWVPSQQNWLQNLDVYQMSFSGKLMASAAIANNTTILAGSIASNGIASNEVVSLTDSNGLALQPFPARIQNTLPGSSLSKRDSNSQTPTGVSSGIFDRSNGRNLTILGGHFSATAGNGSVIRNLLFSNDNNVTGLGPGVDNNSTFLTLLVQGDLLFAGGSVTGSISGSSLNGFVTYNLASLDFVTPQPPALAGSNVTVNSIVARPGSTEVYFGGIFDAAGSLPCPSVCFYDTSDGQWGRPGVTLSGAVSSLQWASSTKLIAAGNFNVGGNQTVLATYDVNQQAWSSMDGASSNAFPGPVTAFGPAAQDVSQFWVAGKGSNGSSFVTKYDGNQFHAIGDLFSQQTDILSLQVLGLSKNHDSTDLLNADQILLITGRLVIPGFGNASAAVYNGTSLTPFLLSTTADGQPGTVTQLFSEQRNTFSGPKKSLSTGLVVLISFCIALGCVFLIVVFGIIFNKFQRHRQGYVGAPQAYATDRPTSLRRLPPEYLFDSLKHPQVPTI</sequence>
<feature type="chain" id="PRO_5013280175" evidence="3">
    <location>
        <begin position="35"/>
        <end position="1233"/>
    </location>
</feature>
<dbReference type="InterPro" id="IPR024982">
    <property type="entry name" value="Rax2-like_C"/>
</dbReference>
<feature type="region of interest" description="Disordered" evidence="1">
    <location>
        <begin position="806"/>
        <end position="829"/>
    </location>
</feature>
<evidence type="ECO:0000259" key="6">
    <source>
        <dbReference type="Pfam" id="PF20843"/>
    </source>
</evidence>
<dbReference type="EMBL" id="NPHW01004727">
    <property type="protein sequence ID" value="OXV07576.1"/>
    <property type="molecule type" value="Genomic_DNA"/>
</dbReference>
<dbReference type="Proteomes" id="UP000243515">
    <property type="component" value="Unassembled WGS sequence"/>
</dbReference>
<evidence type="ECO:0000313" key="7">
    <source>
        <dbReference type="EMBL" id="OXV07576.1"/>
    </source>
</evidence>
<organism evidence="7 8">
    <name type="scientific">Elaphomyces granulatus</name>
    <dbReference type="NCBI Taxonomy" id="519963"/>
    <lineage>
        <taxon>Eukaryota</taxon>
        <taxon>Fungi</taxon>
        <taxon>Dikarya</taxon>
        <taxon>Ascomycota</taxon>
        <taxon>Pezizomycotina</taxon>
        <taxon>Eurotiomycetes</taxon>
        <taxon>Eurotiomycetidae</taxon>
        <taxon>Eurotiales</taxon>
        <taxon>Elaphomycetaceae</taxon>
        <taxon>Elaphomyces</taxon>
    </lineage>
</organism>
<protein>
    <submittedName>
        <fullName evidence="7">Uncharacterized protein</fullName>
    </submittedName>
</protein>
<feature type="signal peptide" evidence="3">
    <location>
        <begin position="1"/>
        <end position="34"/>
    </location>
</feature>
<feature type="domain" description="Rax2-like third" evidence="6">
    <location>
        <begin position="396"/>
        <end position="553"/>
    </location>
</feature>
<dbReference type="SUPFAM" id="SSF50965">
    <property type="entry name" value="Galactose oxidase, central domain"/>
    <property type="match status" value="2"/>
</dbReference>
<evidence type="ECO:0000256" key="1">
    <source>
        <dbReference type="SAM" id="MobiDB-lite"/>
    </source>
</evidence>
<keyword evidence="2" id="KW-0472">Membrane</keyword>
<gene>
    <name evidence="7" type="ORF">Egran_04659</name>
</gene>
<keyword evidence="2" id="KW-0812">Transmembrane</keyword>
<name>A0A232LTY8_9EURO</name>
<dbReference type="PANTHER" id="PTHR31778:SF2">
    <property type="entry name" value="BUD SITE SELECTION PROTEIN RAX2"/>
    <property type="match status" value="1"/>
</dbReference>
<dbReference type="PANTHER" id="PTHR31778">
    <property type="entry name" value="BUD SITE SELECTION PROTEIN RAX2"/>
    <property type="match status" value="1"/>
</dbReference>
<feature type="domain" description="Rax2-like C-terminal" evidence="4">
    <location>
        <begin position="906"/>
        <end position="1155"/>
    </location>
</feature>
<keyword evidence="3" id="KW-0732">Signal</keyword>
<evidence type="ECO:0000256" key="2">
    <source>
        <dbReference type="SAM" id="Phobius"/>
    </source>
</evidence>
<dbReference type="Pfam" id="PF20843">
    <property type="entry name" value="Rax2_3"/>
    <property type="match status" value="1"/>
</dbReference>
<feature type="domain" description="Rax2-like second" evidence="5">
    <location>
        <begin position="236"/>
        <end position="385"/>
    </location>
</feature>
<reference evidence="7 8" key="1">
    <citation type="journal article" date="2015" name="Environ. Microbiol.">
        <title>Metagenome sequence of Elaphomyces granulatus from sporocarp tissue reveals Ascomycota ectomycorrhizal fingerprints of genome expansion and a Proteobacteria-rich microbiome.</title>
        <authorList>
            <person name="Quandt C.A."/>
            <person name="Kohler A."/>
            <person name="Hesse C.N."/>
            <person name="Sharpton T.J."/>
            <person name="Martin F."/>
            <person name="Spatafora J.W."/>
        </authorList>
    </citation>
    <scope>NUCLEOTIDE SEQUENCE [LARGE SCALE GENOMIC DNA]</scope>
    <source>
        <strain evidence="7 8">OSC145934</strain>
    </source>
</reference>